<comment type="caution">
    <text evidence="1">The sequence shown here is derived from an EMBL/GenBank/DDBJ whole genome shotgun (WGS) entry which is preliminary data.</text>
</comment>
<gene>
    <name evidence="1" type="ORF">J4215_05680</name>
</gene>
<reference evidence="1" key="1">
    <citation type="submission" date="2021-03" db="EMBL/GenBank/DDBJ databases">
        <authorList>
            <person name="Jaffe A."/>
        </authorList>
    </citation>
    <scope>NUCLEOTIDE SEQUENCE</scope>
    <source>
        <strain evidence="1">RIFCSPLOWO2_01_FULL_AR10_48_17</strain>
    </source>
</reference>
<sequence length="74" mass="8358">MSGAVEKCKKCGNEMRWGYSQSAVDFAASKRGTSEQEIINDFFELNPGILRKKPVQCTVCQAPQSEFETVHRYP</sequence>
<evidence type="ECO:0000313" key="2">
    <source>
        <dbReference type="Proteomes" id="UP000675968"/>
    </source>
</evidence>
<dbReference type="AlphaFoldDB" id="A0A8T4LFJ8"/>
<name>A0A8T4LFJ8_9ARCH</name>
<protein>
    <submittedName>
        <fullName evidence="1">Uncharacterized protein</fullName>
    </submittedName>
</protein>
<proteinExistence type="predicted"/>
<dbReference type="EMBL" id="JAGVWC010000012">
    <property type="protein sequence ID" value="MBS3062045.1"/>
    <property type="molecule type" value="Genomic_DNA"/>
</dbReference>
<accession>A0A8T4LFJ8</accession>
<dbReference type="Proteomes" id="UP000675968">
    <property type="component" value="Unassembled WGS sequence"/>
</dbReference>
<organism evidence="1 2">
    <name type="scientific">Candidatus Iainarchaeum sp</name>
    <dbReference type="NCBI Taxonomy" id="3101447"/>
    <lineage>
        <taxon>Archaea</taxon>
        <taxon>Candidatus Iainarchaeota</taxon>
        <taxon>Candidatus Iainarchaeia</taxon>
        <taxon>Candidatus Iainarchaeales</taxon>
        <taxon>Candidatus Iainarchaeaceae</taxon>
        <taxon>Candidatus Iainarchaeum</taxon>
    </lineage>
</organism>
<reference evidence="1" key="2">
    <citation type="submission" date="2021-05" db="EMBL/GenBank/DDBJ databases">
        <title>Protein family content uncovers lineage relationships and bacterial pathway maintenance mechanisms in DPANN archaea.</title>
        <authorList>
            <person name="Castelle C.J."/>
            <person name="Meheust R."/>
            <person name="Jaffe A.L."/>
            <person name="Seitz K."/>
            <person name="Gong X."/>
            <person name="Baker B.J."/>
            <person name="Banfield J.F."/>
        </authorList>
    </citation>
    <scope>NUCLEOTIDE SEQUENCE</scope>
    <source>
        <strain evidence="1">RIFCSPLOWO2_01_FULL_AR10_48_17</strain>
    </source>
</reference>
<evidence type="ECO:0000313" key="1">
    <source>
        <dbReference type="EMBL" id="MBS3062045.1"/>
    </source>
</evidence>